<keyword evidence="5" id="KW-0046">Antibiotic resistance</keyword>
<organism evidence="6 7">
    <name type="scientific">Haematospirillum jordaniae</name>
    <dbReference type="NCBI Taxonomy" id="1549855"/>
    <lineage>
        <taxon>Bacteria</taxon>
        <taxon>Pseudomonadati</taxon>
        <taxon>Pseudomonadota</taxon>
        <taxon>Alphaproteobacteria</taxon>
        <taxon>Rhodospirillales</taxon>
        <taxon>Novispirillaceae</taxon>
        <taxon>Haematospirillum</taxon>
    </lineage>
</organism>
<dbReference type="STRING" id="1549855.AY555_07000"/>
<dbReference type="SUPFAM" id="SSF110710">
    <property type="entry name" value="TTHA0583/YokD-like"/>
    <property type="match status" value="1"/>
</dbReference>
<reference evidence="6 7" key="1">
    <citation type="submission" date="2016-02" db="EMBL/GenBank/DDBJ databases">
        <title>Complete Genome of H5569, the type strain of the newly described species Haematospirillium jordaniae.</title>
        <authorList>
            <person name="Nicholson A.C."/>
            <person name="Humrighouse B.W."/>
            <person name="Loparov V."/>
            <person name="McQuiston J.R."/>
        </authorList>
    </citation>
    <scope>NUCLEOTIDE SEQUENCE [LARGE SCALE GENOMIC DNA]</scope>
    <source>
        <strain evidence="6 7">H5569</strain>
    </source>
</reference>
<keyword evidence="4 5" id="KW-0012">Acyltransferase</keyword>
<dbReference type="GeneID" id="53316901"/>
<dbReference type="EC" id="2.3.1.-" evidence="5"/>
<dbReference type="OrthoDB" id="7330654at2"/>
<evidence type="ECO:0000256" key="4">
    <source>
        <dbReference type="ARBA" id="ARBA00023315"/>
    </source>
</evidence>
<evidence type="ECO:0000256" key="5">
    <source>
        <dbReference type="RuleBase" id="RU365031"/>
    </source>
</evidence>
<evidence type="ECO:0000313" key="7">
    <source>
        <dbReference type="Proteomes" id="UP000076066"/>
    </source>
</evidence>
<evidence type="ECO:0000256" key="1">
    <source>
        <dbReference type="ARBA" id="ARBA00006383"/>
    </source>
</evidence>
<dbReference type="AlphaFoldDB" id="A0A143DE19"/>
<dbReference type="Pfam" id="PF02522">
    <property type="entry name" value="Antibiotic_NAT"/>
    <property type="match status" value="1"/>
</dbReference>
<keyword evidence="3 5" id="KW-0808">Transferase</keyword>
<protein>
    <recommendedName>
        <fullName evidence="2 5">Aminoglycoside N(3)-acetyltransferase</fullName>
        <ecNumber evidence="5">2.3.1.-</ecNumber>
    </recommendedName>
</protein>
<comment type="catalytic activity">
    <reaction evidence="5">
        <text>a 2-deoxystreptamine antibiotic + acetyl-CoA = an N(3)-acetyl-2-deoxystreptamine antibiotic + CoA + H(+)</text>
        <dbReference type="Rhea" id="RHEA:12665"/>
        <dbReference type="ChEBI" id="CHEBI:15378"/>
        <dbReference type="ChEBI" id="CHEBI:57287"/>
        <dbReference type="ChEBI" id="CHEBI:57288"/>
        <dbReference type="ChEBI" id="CHEBI:57921"/>
        <dbReference type="ChEBI" id="CHEBI:77452"/>
        <dbReference type="EC" id="2.3.1.81"/>
    </reaction>
</comment>
<evidence type="ECO:0000313" key="6">
    <source>
        <dbReference type="EMBL" id="AMW34965.1"/>
    </source>
</evidence>
<dbReference type="PANTHER" id="PTHR11104">
    <property type="entry name" value="AMINOGLYCOSIDE N3-ACETYLTRANSFERASE"/>
    <property type="match status" value="1"/>
</dbReference>
<keyword evidence="7" id="KW-1185">Reference proteome</keyword>
<comment type="similarity">
    <text evidence="1 5">Belongs to the antibiotic N-acetyltransferase family.</text>
</comment>
<name>A0A143DE19_9PROT</name>
<dbReference type="GO" id="GO:0046353">
    <property type="term" value="F:aminoglycoside 3-N-acetyltransferase activity"/>
    <property type="evidence" value="ECO:0007669"/>
    <property type="project" value="UniProtKB-EC"/>
</dbReference>
<accession>A0A143DE19</accession>
<dbReference type="InterPro" id="IPR028345">
    <property type="entry name" value="Antibiotic_NAT-like"/>
</dbReference>
<evidence type="ECO:0000256" key="3">
    <source>
        <dbReference type="ARBA" id="ARBA00022679"/>
    </source>
</evidence>
<dbReference type="GO" id="GO:0046677">
    <property type="term" value="P:response to antibiotic"/>
    <property type="evidence" value="ECO:0007669"/>
    <property type="project" value="UniProtKB-KW"/>
</dbReference>
<dbReference type="InterPro" id="IPR003679">
    <property type="entry name" value="Amioglycoside_AcTrfase"/>
</dbReference>
<dbReference type="KEGG" id="hjo:AY555_07000"/>
<dbReference type="EMBL" id="CP014525">
    <property type="protein sequence ID" value="AMW34965.1"/>
    <property type="molecule type" value="Genomic_DNA"/>
</dbReference>
<dbReference type="PANTHER" id="PTHR11104:SF0">
    <property type="entry name" value="SPBETA PROPHAGE-DERIVED AMINOGLYCOSIDE N(3')-ACETYLTRANSFERASE-LIKE PROTEIN YOKD"/>
    <property type="match status" value="1"/>
</dbReference>
<dbReference type="Proteomes" id="UP000076066">
    <property type="component" value="Chromosome"/>
</dbReference>
<dbReference type="RefSeq" id="WP_066135109.1">
    <property type="nucleotide sequence ID" value="NZ_CP014525.1"/>
</dbReference>
<gene>
    <name evidence="6" type="ORF">AY555_07000</name>
</gene>
<proteinExistence type="inferred from homology"/>
<evidence type="ECO:0000256" key="2">
    <source>
        <dbReference type="ARBA" id="ARBA00012882"/>
    </source>
</evidence>
<sequence length="266" mass="29644">MVGVEESARVALKTRWAGAGVEPGDTVLVHSSIKRTLAECRRAGFVVEPGHVLQSFLDAVGARGTLLLPLFNFDFTSGTPFDIRHTPSKMGALTESGRVHAEAVRTGHPVYSFAAIGYRSKEFENIDNESGYSEESPFGILKRIDGKIAVLDLDDQNSMTFYHHVEEVKKVDYRFFKTFTAPYTDWHGVMANKSYRLYVRDLENGVRTHVNPAGELLWEKGLYKGDRPLVGSGLRVVRSKAMFNLVEQIIEQGNALGMLYSLENSP</sequence>